<feature type="region of interest" description="Disordered" evidence="8">
    <location>
        <begin position="286"/>
        <end position="307"/>
    </location>
</feature>
<dbReference type="PROSITE" id="PS00028">
    <property type="entry name" value="ZINC_FINGER_C2H2_1"/>
    <property type="match status" value="3"/>
</dbReference>
<name>A0A4Z2HA62_9TELE</name>
<dbReference type="SMART" id="SM00355">
    <property type="entry name" value="ZnF_C2H2"/>
    <property type="match status" value="3"/>
</dbReference>
<gene>
    <name evidence="10" type="primary">ZNF75A</name>
    <name evidence="10" type="ORF">EYF80_026994</name>
</gene>
<dbReference type="PROSITE" id="PS50157">
    <property type="entry name" value="ZINC_FINGER_C2H2_2"/>
    <property type="match status" value="3"/>
</dbReference>
<keyword evidence="2" id="KW-0479">Metal-binding</keyword>
<keyword evidence="4 7" id="KW-0863">Zinc-finger</keyword>
<feature type="compositionally biased region" description="Basic residues" evidence="8">
    <location>
        <begin position="288"/>
        <end position="297"/>
    </location>
</feature>
<dbReference type="InterPro" id="IPR013087">
    <property type="entry name" value="Znf_C2H2_type"/>
</dbReference>
<keyword evidence="6" id="KW-0539">Nucleus</keyword>
<evidence type="ECO:0000313" key="10">
    <source>
        <dbReference type="EMBL" id="TNN62768.1"/>
    </source>
</evidence>
<dbReference type="SUPFAM" id="SSF57667">
    <property type="entry name" value="beta-beta-alpha zinc fingers"/>
    <property type="match status" value="2"/>
</dbReference>
<comment type="caution">
    <text evidence="10">The sequence shown here is derived from an EMBL/GenBank/DDBJ whole genome shotgun (WGS) entry which is preliminary data.</text>
</comment>
<evidence type="ECO:0000256" key="6">
    <source>
        <dbReference type="ARBA" id="ARBA00023242"/>
    </source>
</evidence>
<feature type="domain" description="C2H2-type" evidence="9">
    <location>
        <begin position="273"/>
        <end position="300"/>
    </location>
</feature>
<proteinExistence type="predicted"/>
<dbReference type="GO" id="GO:0000978">
    <property type="term" value="F:RNA polymerase II cis-regulatory region sequence-specific DNA binding"/>
    <property type="evidence" value="ECO:0007669"/>
    <property type="project" value="TreeGrafter"/>
</dbReference>
<evidence type="ECO:0000256" key="5">
    <source>
        <dbReference type="ARBA" id="ARBA00022833"/>
    </source>
</evidence>
<feature type="domain" description="C2H2-type" evidence="9">
    <location>
        <begin position="217"/>
        <end position="244"/>
    </location>
</feature>
<protein>
    <submittedName>
        <fullName evidence="10">Zinc finger protein 75A</fullName>
    </submittedName>
</protein>
<evidence type="ECO:0000256" key="3">
    <source>
        <dbReference type="ARBA" id="ARBA00022737"/>
    </source>
</evidence>
<evidence type="ECO:0000313" key="11">
    <source>
        <dbReference type="Proteomes" id="UP000314294"/>
    </source>
</evidence>
<dbReference type="AlphaFoldDB" id="A0A4Z2HA62"/>
<feature type="domain" description="C2H2-type" evidence="9">
    <location>
        <begin position="245"/>
        <end position="272"/>
    </location>
</feature>
<dbReference type="InterPro" id="IPR036236">
    <property type="entry name" value="Znf_C2H2_sf"/>
</dbReference>
<keyword evidence="3" id="KW-0677">Repeat</keyword>
<evidence type="ECO:0000256" key="7">
    <source>
        <dbReference type="PROSITE-ProRule" id="PRU00042"/>
    </source>
</evidence>
<reference evidence="10 11" key="1">
    <citation type="submission" date="2019-03" db="EMBL/GenBank/DDBJ databases">
        <title>First draft genome of Liparis tanakae, snailfish: a comprehensive survey of snailfish specific genes.</title>
        <authorList>
            <person name="Kim W."/>
            <person name="Song I."/>
            <person name="Jeong J.-H."/>
            <person name="Kim D."/>
            <person name="Kim S."/>
            <person name="Ryu S."/>
            <person name="Song J.Y."/>
            <person name="Lee S.K."/>
        </authorList>
    </citation>
    <scope>NUCLEOTIDE SEQUENCE [LARGE SCALE GENOMIC DNA]</scope>
    <source>
        <tissue evidence="10">Muscle</tissue>
    </source>
</reference>
<keyword evidence="11" id="KW-1185">Reference proteome</keyword>
<comment type="subcellular location">
    <subcellularLocation>
        <location evidence="1">Nucleus</location>
    </subcellularLocation>
</comment>
<dbReference type="OrthoDB" id="9439903at2759"/>
<evidence type="ECO:0000256" key="8">
    <source>
        <dbReference type="SAM" id="MobiDB-lite"/>
    </source>
</evidence>
<dbReference type="GO" id="GO:0045596">
    <property type="term" value="P:negative regulation of cell differentiation"/>
    <property type="evidence" value="ECO:0007669"/>
    <property type="project" value="UniProtKB-ARBA"/>
</dbReference>
<dbReference type="EMBL" id="SRLO01000286">
    <property type="protein sequence ID" value="TNN62768.1"/>
    <property type="molecule type" value="Genomic_DNA"/>
</dbReference>
<evidence type="ECO:0000256" key="4">
    <source>
        <dbReference type="ARBA" id="ARBA00022771"/>
    </source>
</evidence>
<dbReference type="Gene3D" id="3.30.160.60">
    <property type="entry name" value="Classic Zinc Finger"/>
    <property type="match status" value="3"/>
</dbReference>
<dbReference type="PANTHER" id="PTHR23235">
    <property type="entry name" value="KRUEPPEL-LIKE TRANSCRIPTION FACTOR"/>
    <property type="match status" value="1"/>
</dbReference>
<organism evidence="10 11">
    <name type="scientific">Liparis tanakae</name>
    <name type="common">Tanaka's snailfish</name>
    <dbReference type="NCBI Taxonomy" id="230148"/>
    <lineage>
        <taxon>Eukaryota</taxon>
        <taxon>Metazoa</taxon>
        <taxon>Chordata</taxon>
        <taxon>Craniata</taxon>
        <taxon>Vertebrata</taxon>
        <taxon>Euteleostomi</taxon>
        <taxon>Actinopterygii</taxon>
        <taxon>Neopterygii</taxon>
        <taxon>Teleostei</taxon>
        <taxon>Neoteleostei</taxon>
        <taxon>Acanthomorphata</taxon>
        <taxon>Eupercaria</taxon>
        <taxon>Perciformes</taxon>
        <taxon>Cottioidei</taxon>
        <taxon>Cottales</taxon>
        <taxon>Liparidae</taxon>
        <taxon>Liparis</taxon>
    </lineage>
</organism>
<dbReference type="PANTHER" id="PTHR23235:SF120">
    <property type="entry name" value="KRUPPEL-LIKE FACTOR 15"/>
    <property type="match status" value="1"/>
</dbReference>
<keyword evidence="5" id="KW-0862">Zinc</keyword>
<evidence type="ECO:0000256" key="2">
    <source>
        <dbReference type="ARBA" id="ARBA00022723"/>
    </source>
</evidence>
<dbReference type="Proteomes" id="UP000314294">
    <property type="component" value="Unassembled WGS sequence"/>
</dbReference>
<dbReference type="GO" id="GO:0005634">
    <property type="term" value="C:nucleus"/>
    <property type="evidence" value="ECO:0007669"/>
    <property type="project" value="UniProtKB-SubCell"/>
</dbReference>
<dbReference type="FunFam" id="3.30.160.60:FF:000538">
    <property type="entry name" value="zinc finger protein 853"/>
    <property type="match status" value="1"/>
</dbReference>
<dbReference type="FunFam" id="3.30.160.60:FF:001498">
    <property type="entry name" value="Zinc finger protein 404"/>
    <property type="match status" value="1"/>
</dbReference>
<evidence type="ECO:0000259" key="9">
    <source>
        <dbReference type="PROSITE" id="PS50157"/>
    </source>
</evidence>
<sequence length="307" mass="33510">MSSFRWLSVDTFNLQGSQCKREEEPMAVLVKLEDTELATGDQSRTGLSIQEGLVESSTDDYRANLPFDEITQAPTNPLCDLQESGPGLSEVSYGRSSMWTNGAGIYCHDDSLPGPSSQCAPLPYLPGALIGAEPAGPGKGLAGEHSAGKGSAVESPRGFHAALSFQQQMPVIDLSEESSPVEALGQIMGPQQFLDPGQSRGQSSAQMQQHIPRRRGCICIYCGKGFTSPANLESHLRTHTGEKPFGCSICGKQFSQFWNLKIHRNIHTGERPYQCQICPERFSDPSNLKKHQKRHHPQTYDMQSGTS</sequence>
<dbReference type="GO" id="GO:0008270">
    <property type="term" value="F:zinc ion binding"/>
    <property type="evidence" value="ECO:0007669"/>
    <property type="project" value="UniProtKB-KW"/>
</dbReference>
<dbReference type="Pfam" id="PF00096">
    <property type="entry name" value="zf-C2H2"/>
    <property type="match status" value="3"/>
</dbReference>
<dbReference type="GO" id="GO:0000981">
    <property type="term" value="F:DNA-binding transcription factor activity, RNA polymerase II-specific"/>
    <property type="evidence" value="ECO:0007669"/>
    <property type="project" value="TreeGrafter"/>
</dbReference>
<accession>A0A4Z2HA62</accession>
<dbReference type="FunFam" id="3.30.160.60:FF:000912">
    <property type="entry name" value="Zinc finger protein 660"/>
    <property type="match status" value="1"/>
</dbReference>
<evidence type="ECO:0000256" key="1">
    <source>
        <dbReference type="ARBA" id="ARBA00004123"/>
    </source>
</evidence>